<dbReference type="GO" id="GO:0016491">
    <property type="term" value="F:oxidoreductase activity"/>
    <property type="evidence" value="ECO:0007669"/>
    <property type="project" value="InterPro"/>
</dbReference>
<accession>A0A6J7H368</accession>
<comment type="catalytic activity">
    <reaction evidence="2">
        <text>oxidized coenzyme F420-(gamma-L-Glu)(n) + a quinol + H(+) = reduced coenzyme F420-(gamma-L-Glu)(n) + a quinone</text>
        <dbReference type="Rhea" id="RHEA:39663"/>
        <dbReference type="Rhea" id="RHEA-COMP:12939"/>
        <dbReference type="Rhea" id="RHEA-COMP:14378"/>
        <dbReference type="ChEBI" id="CHEBI:15378"/>
        <dbReference type="ChEBI" id="CHEBI:24646"/>
        <dbReference type="ChEBI" id="CHEBI:132124"/>
        <dbReference type="ChEBI" id="CHEBI:133980"/>
        <dbReference type="ChEBI" id="CHEBI:139511"/>
    </reaction>
</comment>
<dbReference type="InterPro" id="IPR004378">
    <property type="entry name" value="F420H2_quin_Rdtase"/>
</dbReference>
<dbReference type="Pfam" id="PF04075">
    <property type="entry name" value="F420H2_quin_red"/>
    <property type="match status" value="1"/>
</dbReference>
<comment type="similarity">
    <text evidence="1">Belongs to the F420H(2)-dependent quinone reductase family.</text>
</comment>
<sequence>MSNVIAQNSTPPKPILDSPTEWVRKHIDSYVATDGAEGHDWKGVPCMLLTTQGRKTGAWNRSALIYGKEGDQVLLIASNGGAAKHPLWLENLVQNPQVWVQVGSDKYWATAQIVDHESEAETRSRMWKIMTAIWPSYDEYQVTADQAQRVIPLVTLTRN</sequence>
<dbReference type="GO" id="GO:0005886">
    <property type="term" value="C:plasma membrane"/>
    <property type="evidence" value="ECO:0007669"/>
    <property type="project" value="TreeGrafter"/>
</dbReference>
<evidence type="ECO:0000256" key="2">
    <source>
        <dbReference type="ARBA" id="ARBA00049106"/>
    </source>
</evidence>
<dbReference type="NCBIfam" id="TIGR00026">
    <property type="entry name" value="hi_GC_TIGR00026"/>
    <property type="match status" value="1"/>
</dbReference>
<organism evidence="6">
    <name type="scientific">freshwater metagenome</name>
    <dbReference type="NCBI Taxonomy" id="449393"/>
    <lineage>
        <taxon>unclassified sequences</taxon>
        <taxon>metagenomes</taxon>
        <taxon>ecological metagenomes</taxon>
    </lineage>
</organism>
<proteinExistence type="inferred from homology"/>
<evidence type="ECO:0000313" key="4">
    <source>
        <dbReference type="EMBL" id="CAB4815552.1"/>
    </source>
</evidence>
<gene>
    <name evidence="3" type="ORF">UFOPK2658_02136</name>
    <name evidence="4" type="ORF">UFOPK3004_01522</name>
    <name evidence="5" type="ORF">UFOPK3304_01423</name>
    <name evidence="6" type="ORF">UFOPK3494_01676</name>
</gene>
<dbReference type="EMBL" id="CAFBMF010000161">
    <property type="protein sequence ID" value="CAB4913518.1"/>
    <property type="molecule type" value="Genomic_DNA"/>
</dbReference>
<reference evidence="6" key="1">
    <citation type="submission" date="2020-05" db="EMBL/GenBank/DDBJ databases">
        <authorList>
            <person name="Chiriac C."/>
            <person name="Salcher M."/>
            <person name="Ghai R."/>
            <person name="Kavagutti S V."/>
        </authorList>
    </citation>
    <scope>NUCLEOTIDE SEQUENCE</scope>
</reference>
<dbReference type="EMBL" id="CAFBLJ010000089">
    <property type="protein sequence ID" value="CAB4878569.1"/>
    <property type="molecule type" value="Genomic_DNA"/>
</dbReference>
<evidence type="ECO:0000313" key="3">
    <source>
        <dbReference type="EMBL" id="CAB4738433.1"/>
    </source>
</evidence>
<evidence type="ECO:0000256" key="1">
    <source>
        <dbReference type="ARBA" id="ARBA00008710"/>
    </source>
</evidence>
<dbReference type="PANTHER" id="PTHR39428">
    <property type="entry name" value="F420H(2)-DEPENDENT QUINONE REDUCTASE RV1261C"/>
    <property type="match status" value="1"/>
</dbReference>
<dbReference type="GO" id="GO:0070967">
    <property type="term" value="F:coenzyme F420 binding"/>
    <property type="evidence" value="ECO:0007669"/>
    <property type="project" value="TreeGrafter"/>
</dbReference>
<evidence type="ECO:0000313" key="5">
    <source>
        <dbReference type="EMBL" id="CAB4878569.1"/>
    </source>
</evidence>
<dbReference type="EMBL" id="CAFAAL010000173">
    <property type="protein sequence ID" value="CAB4815552.1"/>
    <property type="molecule type" value="Genomic_DNA"/>
</dbReference>
<dbReference type="AlphaFoldDB" id="A0A6J7H368"/>
<dbReference type="Gene3D" id="2.30.110.10">
    <property type="entry name" value="Electron Transport, Fmn-binding Protein, Chain A"/>
    <property type="match status" value="1"/>
</dbReference>
<dbReference type="PANTHER" id="PTHR39428:SF3">
    <property type="entry name" value="DEAZAFLAVIN-DEPENDENT NITROREDUCTASE"/>
    <property type="match status" value="1"/>
</dbReference>
<name>A0A6J7H368_9ZZZZ</name>
<dbReference type="InterPro" id="IPR012349">
    <property type="entry name" value="Split_barrel_FMN-bd"/>
</dbReference>
<protein>
    <submittedName>
        <fullName evidence="6">Unannotated protein</fullName>
    </submittedName>
</protein>
<dbReference type="EMBL" id="CAEZYH010000202">
    <property type="protein sequence ID" value="CAB4738433.1"/>
    <property type="molecule type" value="Genomic_DNA"/>
</dbReference>
<evidence type="ECO:0000313" key="6">
    <source>
        <dbReference type="EMBL" id="CAB4913518.1"/>
    </source>
</evidence>
<dbReference type="SUPFAM" id="SSF50475">
    <property type="entry name" value="FMN-binding split barrel"/>
    <property type="match status" value="1"/>
</dbReference>